<dbReference type="EMBL" id="VJMJ01000054">
    <property type="protein sequence ID" value="KAF0740173.1"/>
    <property type="molecule type" value="Genomic_DNA"/>
</dbReference>
<keyword evidence="2" id="KW-1185">Reference proteome</keyword>
<dbReference type="AlphaFoldDB" id="A0A6G0XJ24"/>
<comment type="caution">
    <text evidence="1">The sequence shown here is derived from an EMBL/GenBank/DDBJ whole genome shotgun (WGS) entry which is preliminary data.</text>
</comment>
<protein>
    <submittedName>
        <fullName evidence="1">Uncharacterized protein</fullName>
    </submittedName>
</protein>
<organism evidence="1 2">
    <name type="scientific">Aphanomyces euteiches</name>
    <dbReference type="NCBI Taxonomy" id="100861"/>
    <lineage>
        <taxon>Eukaryota</taxon>
        <taxon>Sar</taxon>
        <taxon>Stramenopiles</taxon>
        <taxon>Oomycota</taxon>
        <taxon>Saprolegniomycetes</taxon>
        <taxon>Saprolegniales</taxon>
        <taxon>Verrucalvaceae</taxon>
        <taxon>Aphanomyces</taxon>
    </lineage>
</organism>
<dbReference type="Proteomes" id="UP000481153">
    <property type="component" value="Unassembled WGS sequence"/>
</dbReference>
<reference evidence="1 2" key="1">
    <citation type="submission" date="2019-07" db="EMBL/GenBank/DDBJ databases">
        <title>Genomics analysis of Aphanomyces spp. identifies a new class of oomycete effector associated with host adaptation.</title>
        <authorList>
            <person name="Gaulin E."/>
        </authorList>
    </citation>
    <scope>NUCLEOTIDE SEQUENCE [LARGE SCALE GENOMIC DNA]</scope>
    <source>
        <strain evidence="1 2">ATCC 201684</strain>
    </source>
</reference>
<evidence type="ECO:0000313" key="1">
    <source>
        <dbReference type="EMBL" id="KAF0740173.1"/>
    </source>
</evidence>
<sequence length="275" mass="31482">MTREVKRQKLLVEKAMLEKTLRLIQDEKHEDYLSRLVPIEDDRSRLIANAETMAAHLVTSADVIFAYESEEAEKEYEMSCLKLKQDMLEEIRLEMERVKEQKKAGFGSYNKAALALHQRQANMRKTRAQASKKSNNGLTSFGFNEEWARPAAKRLTTVFKPLHKVLTTSEISDDVQEIEDAEREAGMPSELPEHMCIPARFVHGKVLYKDLVLQEDDHIRVTKPPDSITYKAIVCDLTSAEIFLLKENGKYTRLLVQDLRNGSVVVEAVEDDGDE</sequence>
<evidence type="ECO:0000313" key="2">
    <source>
        <dbReference type="Proteomes" id="UP000481153"/>
    </source>
</evidence>
<name>A0A6G0XJ24_9STRA</name>
<accession>A0A6G0XJ24</accession>
<gene>
    <name evidence="1" type="ORF">Ae201684_004406</name>
</gene>
<dbReference type="VEuPathDB" id="FungiDB:AeMF1_017108"/>
<proteinExistence type="predicted"/>